<evidence type="ECO:0000313" key="1">
    <source>
        <dbReference type="EMBL" id="TWT90981.1"/>
    </source>
</evidence>
<keyword evidence="2" id="KW-1185">Reference proteome</keyword>
<dbReference type="AlphaFoldDB" id="A0A5C5ZVK2"/>
<comment type="caution">
    <text evidence="1">The sequence shown here is derived from an EMBL/GenBank/DDBJ whole genome shotgun (WGS) entry which is preliminary data.</text>
</comment>
<evidence type="ECO:0000313" key="2">
    <source>
        <dbReference type="Proteomes" id="UP000315440"/>
    </source>
</evidence>
<dbReference type="Gene3D" id="1.20.120.1870">
    <property type="entry name" value="Fic/DOC protein, Fido domain"/>
    <property type="match status" value="1"/>
</dbReference>
<name>A0A5C5ZVK2_9BACT</name>
<dbReference type="EMBL" id="SJPQ01000001">
    <property type="protein sequence ID" value="TWT90981.1"/>
    <property type="molecule type" value="Genomic_DNA"/>
</dbReference>
<reference evidence="1 2" key="1">
    <citation type="submission" date="2019-02" db="EMBL/GenBank/DDBJ databases">
        <title>Deep-cultivation of Planctomycetes and their phenomic and genomic characterization uncovers novel biology.</title>
        <authorList>
            <person name="Wiegand S."/>
            <person name="Jogler M."/>
            <person name="Boedeker C."/>
            <person name="Pinto D."/>
            <person name="Vollmers J."/>
            <person name="Rivas-Marin E."/>
            <person name="Kohn T."/>
            <person name="Peeters S.H."/>
            <person name="Heuer A."/>
            <person name="Rast P."/>
            <person name="Oberbeckmann S."/>
            <person name="Bunk B."/>
            <person name="Jeske O."/>
            <person name="Meyerdierks A."/>
            <person name="Storesund J.E."/>
            <person name="Kallscheuer N."/>
            <person name="Luecker S."/>
            <person name="Lage O.M."/>
            <person name="Pohl T."/>
            <person name="Merkel B.J."/>
            <person name="Hornburger P."/>
            <person name="Mueller R.-W."/>
            <person name="Bruemmer F."/>
            <person name="Labrenz M."/>
            <person name="Spormann A.M."/>
            <person name="Op Den Camp H."/>
            <person name="Overmann J."/>
            <person name="Amann R."/>
            <person name="Jetten M.S.M."/>
            <person name="Mascher T."/>
            <person name="Medema M.H."/>
            <person name="Devos D.P."/>
            <person name="Kaster A.-K."/>
            <person name="Ovreas L."/>
            <person name="Rohde M."/>
            <person name="Galperin M.Y."/>
            <person name="Jogler C."/>
        </authorList>
    </citation>
    <scope>NUCLEOTIDE SEQUENCE [LARGE SCALE GENOMIC DNA]</scope>
    <source>
        <strain evidence="1 2">Mal64</strain>
    </source>
</reference>
<dbReference type="InterPro" id="IPR053737">
    <property type="entry name" value="Type_II_TA_Toxin"/>
</dbReference>
<proteinExistence type="predicted"/>
<gene>
    <name evidence="1" type="ORF">Mal64_13800</name>
</gene>
<organism evidence="1 2">
    <name type="scientific">Pseudobythopirellula maris</name>
    <dbReference type="NCBI Taxonomy" id="2527991"/>
    <lineage>
        <taxon>Bacteria</taxon>
        <taxon>Pseudomonadati</taxon>
        <taxon>Planctomycetota</taxon>
        <taxon>Planctomycetia</taxon>
        <taxon>Pirellulales</taxon>
        <taxon>Lacipirellulaceae</taxon>
        <taxon>Pseudobythopirellula</taxon>
    </lineage>
</organism>
<protein>
    <submittedName>
        <fullName evidence="1">Uncharacterized protein</fullName>
    </submittedName>
</protein>
<sequence length="44" mass="4786">MRLHHSLIEHYGGSEGGRDVGLLQSAIAMPEAMYAGAYLHADLF</sequence>
<accession>A0A5C5ZVK2</accession>
<dbReference type="Proteomes" id="UP000315440">
    <property type="component" value="Unassembled WGS sequence"/>
</dbReference>